<feature type="binding site" evidence="12">
    <location>
        <position position="234"/>
    </location>
    <ligand>
        <name>Zn(2+)</name>
        <dbReference type="ChEBI" id="CHEBI:29105"/>
    </ligand>
</feature>
<dbReference type="HOGENOM" id="CLU_046528_1_0_0"/>
<dbReference type="EC" id="3.5.1.108" evidence="4 12"/>
<dbReference type="OrthoDB" id="9772788at2"/>
<comment type="similarity">
    <text evidence="12">Belongs to the LpxC family.</text>
</comment>
<sequence length="279" mass="31319">MSFLRTIKTPVFFQGTGLHSGEPCRAEIIPFYHKRGIVFEIGGRRYPLRDAVFEGSGRGTEIIFPDNTVVRTVEHLMAALYVLGIGQALIRISGPEMPILDGGSLTFAQKLSEVELVETEHHEDPLCLFVPVVERDETQKKIICALPGEGLSITYVIEYENPVIGTEIYDFRVTAEGFLKEIAPCRTFALEEEMDTLKKRGLAKGGSLDNAVLVTSQKALNKRGLYFSDEFVRHKILDLIGDIALLGRPLHAHIVAIRTGHDMHLRLLRRLKQLESRQQ</sequence>
<evidence type="ECO:0000256" key="5">
    <source>
        <dbReference type="ARBA" id="ARBA00022516"/>
    </source>
</evidence>
<keyword evidence="10 12" id="KW-0443">Lipid metabolism</keyword>
<dbReference type="GO" id="GO:0009245">
    <property type="term" value="P:lipid A biosynthetic process"/>
    <property type="evidence" value="ECO:0007669"/>
    <property type="project" value="UniProtKB-UniRule"/>
</dbReference>
<dbReference type="eggNOG" id="COG0774">
    <property type="taxonomic scope" value="Bacteria"/>
</dbReference>
<evidence type="ECO:0000256" key="9">
    <source>
        <dbReference type="ARBA" id="ARBA00022833"/>
    </source>
</evidence>
<dbReference type="GO" id="GO:0046872">
    <property type="term" value="F:metal ion binding"/>
    <property type="evidence" value="ECO:0007669"/>
    <property type="project" value="UniProtKB-KW"/>
</dbReference>
<evidence type="ECO:0000256" key="2">
    <source>
        <dbReference type="ARBA" id="ARBA00002923"/>
    </source>
</evidence>
<evidence type="ECO:0000256" key="12">
    <source>
        <dbReference type="HAMAP-Rule" id="MF_00388"/>
    </source>
</evidence>
<comment type="pathway">
    <text evidence="3 12">Glycolipid biosynthesis; lipid IV(A) biosynthesis; lipid IV(A) from (3R)-3-hydroxytetradecanoyl-[acyl-carrier-protein] and UDP-N-acetyl-alpha-D-glucosamine: step 2/6.</text>
</comment>
<comment type="catalytic activity">
    <reaction evidence="11 12">
        <text>a UDP-3-O-[(3R)-3-hydroxyacyl]-N-acetyl-alpha-D-glucosamine + H2O = a UDP-3-O-[(3R)-3-hydroxyacyl]-alpha-D-glucosamine + acetate</text>
        <dbReference type="Rhea" id="RHEA:67816"/>
        <dbReference type="ChEBI" id="CHEBI:15377"/>
        <dbReference type="ChEBI" id="CHEBI:30089"/>
        <dbReference type="ChEBI" id="CHEBI:137740"/>
        <dbReference type="ChEBI" id="CHEBI:173225"/>
        <dbReference type="EC" id="3.5.1.108"/>
    </reaction>
</comment>
<evidence type="ECO:0000256" key="7">
    <source>
        <dbReference type="ARBA" id="ARBA00022723"/>
    </source>
</evidence>
<dbReference type="InterPro" id="IPR004463">
    <property type="entry name" value="UDP-acyl_GlcNac_deAcase"/>
</dbReference>
<dbReference type="AlphaFoldDB" id="D5EGD9"/>
<dbReference type="Proteomes" id="UP000002366">
    <property type="component" value="Chromosome"/>
</dbReference>
<dbReference type="RefSeq" id="WP_013048884.1">
    <property type="nucleotide sequence ID" value="NC_014011.1"/>
</dbReference>
<evidence type="ECO:0000313" key="14">
    <source>
        <dbReference type="Proteomes" id="UP000002366"/>
    </source>
</evidence>
<keyword evidence="8 12" id="KW-0378">Hydrolase</keyword>
<evidence type="ECO:0000256" key="10">
    <source>
        <dbReference type="ARBA" id="ARBA00023098"/>
    </source>
</evidence>
<evidence type="ECO:0000313" key="13">
    <source>
        <dbReference type="EMBL" id="ADE57621.1"/>
    </source>
</evidence>
<dbReference type="UniPathway" id="UPA00359">
    <property type="reaction ID" value="UER00478"/>
</dbReference>
<keyword evidence="5 12" id="KW-0444">Lipid biosynthesis</keyword>
<name>D5EGD9_AMICL</name>
<evidence type="ECO:0000256" key="4">
    <source>
        <dbReference type="ARBA" id="ARBA00012745"/>
    </source>
</evidence>
<evidence type="ECO:0000256" key="11">
    <source>
        <dbReference type="ARBA" id="ARBA00024535"/>
    </source>
</evidence>
<comment type="cofactor">
    <cofactor evidence="1 12">
        <name>Zn(2+)</name>
        <dbReference type="ChEBI" id="CHEBI:29105"/>
    </cofactor>
</comment>
<dbReference type="InterPro" id="IPR011334">
    <property type="entry name" value="UDP-acyl_GlcNac_deAcase_C"/>
</dbReference>
<dbReference type="Gene3D" id="3.30.230.20">
    <property type="entry name" value="lpxc deacetylase, domain 1"/>
    <property type="match status" value="1"/>
</dbReference>
<dbReference type="GO" id="GO:0103117">
    <property type="term" value="F:UDP-3-O-acyl-N-acetylglucosamine deacetylase activity"/>
    <property type="evidence" value="ECO:0007669"/>
    <property type="project" value="UniProtKB-UniRule"/>
</dbReference>
<dbReference type="SUPFAM" id="SSF54211">
    <property type="entry name" value="Ribosomal protein S5 domain 2-like"/>
    <property type="match status" value="2"/>
</dbReference>
<dbReference type="HAMAP" id="MF_00388">
    <property type="entry name" value="LpxC"/>
    <property type="match status" value="1"/>
</dbReference>
<evidence type="ECO:0000256" key="1">
    <source>
        <dbReference type="ARBA" id="ARBA00001947"/>
    </source>
</evidence>
<dbReference type="KEGG" id="aco:Amico_1504"/>
<reference evidence="13 14" key="1">
    <citation type="journal article" date="2010" name="Stand. Genomic Sci.">
        <title>Complete genome sequence of Aminobacterium colombiense type strain (ALA-1).</title>
        <authorList>
            <person name="Chertkov O."/>
            <person name="Sikorski J."/>
            <person name="Brambilla E."/>
            <person name="Lapidus A."/>
            <person name="Copeland A."/>
            <person name="Glavina Del Rio T."/>
            <person name="Nolan M."/>
            <person name="Lucas S."/>
            <person name="Tice H."/>
            <person name="Cheng J.F."/>
            <person name="Han C."/>
            <person name="Detter J.C."/>
            <person name="Bruce D."/>
            <person name="Tapia R."/>
            <person name="Goodwin L."/>
            <person name="Pitluck S."/>
            <person name="Liolios K."/>
            <person name="Ivanova N."/>
            <person name="Mavromatis K."/>
            <person name="Ovchinnikova G."/>
            <person name="Pati A."/>
            <person name="Chen A."/>
            <person name="Palaniappan K."/>
            <person name="Land M."/>
            <person name="Hauser L."/>
            <person name="Chang Y.J."/>
            <person name="Jeffries C.D."/>
            <person name="Spring S."/>
            <person name="Rohde M."/>
            <person name="Goker M."/>
            <person name="Bristow J."/>
            <person name="Eisen J.A."/>
            <person name="Markowitz V."/>
            <person name="Hugenholtz P."/>
            <person name="Kyrpides N.C."/>
            <person name="Klenk H.P."/>
        </authorList>
    </citation>
    <scope>NUCLEOTIDE SEQUENCE [LARGE SCALE GENOMIC DNA]</scope>
    <source>
        <strain evidence="14">DSM 12261 / ALA-1</strain>
    </source>
</reference>
<dbReference type="NCBIfam" id="TIGR00325">
    <property type="entry name" value="lpxC"/>
    <property type="match status" value="1"/>
</dbReference>
<dbReference type="PANTHER" id="PTHR33694">
    <property type="entry name" value="UDP-3-O-ACYL-N-ACETYLGLUCOSAMINE DEACETYLASE 1, MITOCHONDRIAL-RELATED"/>
    <property type="match status" value="1"/>
</dbReference>
<feature type="binding site" evidence="12">
    <location>
        <position position="75"/>
    </location>
    <ligand>
        <name>Zn(2+)</name>
        <dbReference type="ChEBI" id="CHEBI:29105"/>
    </ligand>
</feature>
<accession>D5EGD9</accession>
<evidence type="ECO:0000256" key="8">
    <source>
        <dbReference type="ARBA" id="ARBA00022801"/>
    </source>
</evidence>
<evidence type="ECO:0000256" key="6">
    <source>
        <dbReference type="ARBA" id="ARBA00022556"/>
    </source>
</evidence>
<evidence type="ECO:0000256" key="3">
    <source>
        <dbReference type="ARBA" id="ARBA00005002"/>
    </source>
</evidence>
<dbReference type="GO" id="GO:0016020">
    <property type="term" value="C:membrane"/>
    <property type="evidence" value="ECO:0007669"/>
    <property type="project" value="GOC"/>
</dbReference>
<keyword evidence="9 12" id="KW-0862">Zinc</keyword>
<dbReference type="Pfam" id="PF03331">
    <property type="entry name" value="LpxC"/>
    <property type="match status" value="1"/>
</dbReference>
<feature type="binding site" evidence="12">
    <location>
        <position position="238"/>
    </location>
    <ligand>
        <name>Zn(2+)</name>
        <dbReference type="ChEBI" id="CHEBI:29105"/>
    </ligand>
</feature>
<dbReference type="InterPro" id="IPR015870">
    <property type="entry name" value="UDP-acyl_N-AcGlcN_deAcase_N"/>
</dbReference>
<dbReference type="Gene3D" id="3.30.1700.10">
    <property type="entry name" value="lpxc deacetylase, domain 2"/>
    <property type="match status" value="1"/>
</dbReference>
<keyword evidence="7 12" id="KW-0479">Metal-binding</keyword>
<protein>
    <recommendedName>
        <fullName evidence="4 12">UDP-3-O-acyl-N-acetylglucosamine deacetylase</fullName>
        <shortName evidence="12">UDP-3-O-acyl-GlcNAc deacetylase</shortName>
        <ecNumber evidence="4 12">3.5.1.108</ecNumber>
    </recommendedName>
    <alternativeName>
        <fullName evidence="12">UDP-3-O-[R-3-hydroxymyristoyl]-N-acetylglucosamine deacetylase</fullName>
    </alternativeName>
</protein>
<dbReference type="EMBL" id="CP001997">
    <property type="protein sequence ID" value="ADE57621.1"/>
    <property type="molecule type" value="Genomic_DNA"/>
</dbReference>
<dbReference type="STRING" id="572547.Amico_1504"/>
<gene>
    <name evidence="12" type="primary">lpxC</name>
    <name evidence="13" type="ordered locus">Amico_1504</name>
</gene>
<dbReference type="PANTHER" id="PTHR33694:SF1">
    <property type="entry name" value="UDP-3-O-ACYL-N-ACETYLGLUCOSAMINE DEACETYLASE 1, MITOCHONDRIAL-RELATED"/>
    <property type="match status" value="1"/>
</dbReference>
<dbReference type="InterPro" id="IPR020568">
    <property type="entry name" value="Ribosomal_Su5_D2-typ_SF"/>
</dbReference>
<organism evidence="13 14">
    <name type="scientific">Aminobacterium colombiense (strain DSM 12261 / ALA-1)</name>
    <dbReference type="NCBI Taxonomy" id="572547"/>
    <lineage>
        <taxon>Bacteria</taxon>
        <taxon>Thermotogati</taxon>
        <taxon>Synergistota</taxon>
        <taxon>Synergistia</taxon>
        <taxon>Synergistales</taxon>
        <taxon>Aminobacteriaceae</taxon>
        <taxon>Aminobacterium</taxon>
    </lineage>
</organism>
<feature type="active site" description="Proton donor" evidence="12">
    <location>
        <position position="261"/>
    </location>
</feature>
<comment type="function">
    <text evidence="2 12">Catalyzes the hydrolysis of UDP-3-O-myristoyl-N-acetylglucosamine to form UDP-3-O-myristoylglucosamine and acetate, the committed step in lipid A biosynthesis.</text>
</comment>
<keyword evidence="14" id="KW-1185">Reference proteome</keyword>
<proteinExistence type="inferred from homology"/>
<keyword evidence="6 12" id="KW-0441">Lipid A biosynthesis</keyword>